<evidence type="ECO:0000256" key="6">
    <source>
        <dbReference type="ARBA" id="ARBA00032912"/>
    </source>
</evidence>
<evidence type="ECO:0000259" key="11">
    <source>
        <dbReference type="Pfam" id="PF06429"/>
    </source>
</evidence>
<dbReference type="InterPro" id="IPR010930">
    <property type="entry name" value="Flg_bb/hook_C_dom"/>
</dbReference>
<dbReference type="PANTHER" id="PTHR30435:SF19">
    <property type="entry name" value="FLAGELLAR BASAL-BODY ROD PROTEIN FLGG"/>
    <property type="match status" value="1"/>
</dbReference>
<accession>A0A1H2PKK6</accession>
<feature type="region of interest" description="Disordered" evidence="9">
    <location>
        <begin position="194"/>
        <end position="215"/>
    </location>
</feature>
<keyword evidence="14" id="KW-1185">Reference proteome</keyword>
<dbReference type="RefSeq" id="WP_170845004.1">
    <property type="nucleotide sequence ID" value="NZ_FNLO01000002.1"/>
</dbReference>
<keyword evidence="13" id="KW-0966">Cell projection</keyword>
<dbReference type="InterPro" id="IPR037925">
    <property type="entry name" value="FlgE/F/G-like"/>
</dbReference>
<evidence type="ECO:0000256" key="8">
    <source>
        <dbReference type="RuleBase" id="RU362116"/>
    </source>
</evidence>
<evidence type="ECO:0000256" key="3">
    <source>
        <dbReference type="ARBA" id="ARBA00017948"/>
    </source>
</evidence>
<dbReference type="STRING" id="1770053.SAMN05216551_102133"/>
<protein>
    <recommendedName>
        <fullName evidence="3 7">Flagellar basal-body rod protein FlgG</fullName>
    </recommendedName>
    <alternativeName>
        <fullName evidence="6 8">Distal rod protein</fullName>
    </alternativeName>
</protein>
<keyword evidence="4 8" id="KW-0975">Bacterial flagellum</keyword>
<evidence type="ECO:0000259" key="12">
    <source>
        <dbReference type="Pfam" id="PF22692"/>
    </source>
</evidence>
<proteinExistence type="inferred from homology"/>
<dbReference type="NCBIfam" id="TIGR03506">
    <property type="entry name" value="FlgEFG_subfam"/>
    <property type="match status" value="2"/>
</dbReference>
<dbReference type="InterPro" id="IPR053967">
    <property type="entry name" value="LlgE_F_G-like_D1"/>
</dbReference>
<dbReference type="InterPro" id="IPR001444">
    <property type="entry name" value="Flag_bb_rod_N"/>
</dbReference>
<evidence type="ECO:0000313" key="13">
    <source>
        <dbReference type="EMBL" id="SDV46953.1"/>
    </source>
</evidence>
<dbReference type="AlphaFoldDB" id="A0A1H2PKK6"/>
<organism evidence="13 14">
    <name type="scientific">Chitinasiproducens palmae</name>
    <dbReference type="NCBI Taxonomy" id="1770053"/>
    <lineage>
        <taxon>Bacteria</taxon>
        <taxon>Pseudomonadati</taxon>
        <taxon>Pseudomonadota</taxon>
        <taxon>Betaproteobacteria</taxon>
        <taxon>Burkholderiales</taxon>
        <taxon>Burkholderiaceae</taxon>
        <taxon>Chitinasiproducens</taxon>
    </lineage>
</organism>
<evidence type="ECO:0000256" key="2">
    <source>
        <dbReference type="ARBA" id="ARBA00009677"/>
    </source>
</evidence>
<evidence type="ECO:0000256" key="5">
    <source>
        <dbReference type="ARBA" id="ARBA00025933"/>
    </source>
</evidence>
<dbReference type="GO" id="GO:0009426">
    <property type="term" value="C:bacterial-type flagellum basal body, distal rod"/>
    <property type="evidence" value="ECO:0007669"/>
    <property type="project" value="UniProtKB-UniRule"/>
</dbReference>
<comment type="subcellular location">
    <subcellularLocation>
        <location evidence="1 8">Bacterial flagellum basal body</location>
    </subcellularLocation>
</comment>
<dbReference type="InterPro" id="IPR019776">
    <property type="entry name" value="Flagellar_basal_body_rod_CS"/>
</dbReference>
<comment type="similarity">
    <text evidence="2 8">Belongs to the flagella basal body rod proteins family.</text>
</comment>
<reference evidence="14" key="1">
    <citation type="submission" date="2016-09" db="EMBL/GenBank/DDBJ databases">
        <authorList>
            <person name="Varghese N."/>
            <person name="Submissions S."/>
        </authorList>
    </citation>
    <scope>NUCLEOTIDE SEQUENCE [LARGE SCALE GENOMIC DNA]</scope>
    <source>
        <strain evidence="14">JS23</strain>
    </source>
</reference>
<dbReference type="Pfam" id="PF22692">
    <property type="entry name" value="LlgE_F_G_D1"/>
    <property type="match status" value="1"/>
</dbReference>
<feature type="domain" description="Flagellar basal body rod protein N-terminal" evidence="10">
    <location>
        <begin position="10"/>
        <end position="35"/>
    </location>
</feature>
<evidence type="ECO:0000256" key="7">
    <source>
        <dbReference type="NCBIfam" id="TIGR02488"/>
    </source>
</evidence>
<dbReference type="InterPro" id="IPR020013">
    <property type="entry name" value="Flagellar_FlgE/F/G"/>
</dbReference>
<sequence length="261" mass="27963">MNQAMWISKTGLHAQEAKLQAIANNIANVNTVGYKRDRVVFEDLFYRIQIEPGAQLDDNRVSPTGLQLGTGTRVVGTQKLFTDGDAKTTNEQYDVAIEGQGFLQVELPDGQTAYTRAGQLQPGPEGILATAQGMPLVPEITIPEGTSRVTIGADGRVTARSAIDDSTNELGQLELASFVNPAGLRALGNNLYRETEASGPPTEGAPGTNGMGTLRQGALENSNVEVVEEMTEMMTAHRVYEMNTKVLSAADNMLQQLAQVA</sequence>
<dbReference type="Pfam" id="PF06429">
    <property type="entry name" value="Flg_bbr_C"/>
    <property type="match status" value="1"/>
</dbReference>
<dbReference type="PANTHER" id="PTHR30435">
    <property type="entry name" value="FLAGELLAR PROTEIN"/>
    <property type="match status" value="1"/>
</dbReference>
<name>A0A1H2PKK6_9BURK</name>
<feature type="domain" description="Flagellar hook protein FlgE/F/G-like D1" evidence="12">
    <location>
        <begin position="96"/>
        <end position="159"/>
    </location>
</feature>
<keyword evidence="13" id="KW-0282">Flagellum</keyword>
<comment type="subunit">
    <text evidence="5 8">The basal body constitutes a major portion of the flagellar organelle and consists of four rings (L,P,S, and M) mounted on a central rod. The rod consists of about 26 subunits of FlgG in the distal portion, and FlgB, FlgC and FlgF are thought to build up the proximal portion of the rod with about 6 subunits each.</text>
</comment>
<evidence type="ECO:0000259" key="10">
    <source>
        <dbReference type="Pfam" id="PF00460"/>
    </source>
</evidence>
<keyword evidence="13" id="KW-0969">Cilium</keyword>
<dbReference type="GO" id="GO:0071978">
    <property type="term" value="P:bacterial-type flagellum-dependent swarming motility"/>
    <property type="evidence" value="ECO:0007669"/>
    <property type="project" value="TreeGrafter"/>
</dbReference>
<dbReference type="Pfam" id="PF00460">
    <property type="entry name" value="Flg_bb_rod"/>
    <property type="match status" value="1"/>
</dbReference>
<dbReference type="SUPFAM" id="SSF117143">
    <property type="entry name" value="Flagellar hook protein flgE"/>
    <property type="match status" value="1"/>
</dbReference>
<evidence type="ECO:0000256" key="1">
    <source>
        <dbReference type="ARBA" id="ARBA00004117"/>
    </source>
</evidence>
<evidence type="ECO:0000256" key="9">
    <source>
        <dbReference type="SAM" id="MobiDB-lite"/>
    </source>
</evidence>
<evidence type="ECO:0000313" key="14">
    <source>
        <dbReference type="Proteomes" id="UP000243719"/>
    </source>
</evidence>
<dbReference type="PROSITE" id="PS00588">
    <property type="entry name" value="FLAGELLA_BB_ROD"/>
    <property type="match status" value="1"/>
</dbReference>
<gene>
    <name evidence="13" type="ORF">SAMN05216551_102133</name>
</gene>
<dbReference type="EMBL" id="FNLO01000002">
    <property type="protein sequence ID" value="SDV46953.1"/>
    <property type="molecule type" value="Genomic_DNA"/>
</dbReference>
<evidence type="ECO:0000256" key="4">
    <source>
        <dbReference type="ARBA" id="ARBA00023143"/>
    </source>
</evidence>
<dbReference type="NCBIfam" id="TIGR02488">
    <property type="entry name" value="flgG_G_neg"/>
    <property type="match status" value="1"/>
</dbReference>
<dbReference type="Proteomes" id="UP000243719">
    <property type="component" value="Unassembled WGS sequence"/>
</dbReference>
<dbReference type="InterPro" id="IPR012834">
    <property type="entry name" value="FlgG_G_neg"/>
</dbReference>
<feature type="domain" description="Flagellar basal-body/hook protein C-terminal" evidence="11">
    <location>
        <begin position="215"/>
        <end position="259"/>
    </location>
</feature>